<reference evidence="7 8" key="1">
    <citation type="submission" date="2023-11" db="EMBL/GenBank/DDBJ databases">
        <authorList>
            <person name="Xu M."/>
            <person name="Jiang T."/>
        </authorList>
    </citation>
    <scope>NUCLEOTIDE SEQUENCE [LARGE SCALE GENOMIC DNA]</scope>
    <source>
        <strain evidence="7 8">SD</strain>
    </source>
</reference>
<dbReference type="PANTHER" id="PTHR31632:SF2">
    <property type="entry name" value="PLASMA MEMBRANE IRON PERMEASE"/>
    <property type="match status" value="1"/>
</dbReference>
<evidence type="ECO:0000256" key="5">
    <source>
        <dbReference type="ARBA" id="ARBA00023136"/>
    </source>
</evidence>
<dbReference type="PANTHER" id="PTHR31632">
    <property type="entry name" value="IRON TRANSPORTER FTH1"/>
    <property type="match status" value="1"/>
</dbReference>
<feature type="transmembrane region" description="Helical" evidence="6">
    <location>
        <begin position="41"/>
        <end position="61"/>
    </location>
</feature>
<dbReference type="Pfam" id="PF03239">
    <property type="entry name" value="FTR1"/>
    <property type="match status" value="1"/>
</dbReference>
<keyword evidence="5 6" id="KW-0472">Membrane</keyword>
<feature type="transmembrane region" description="Helical" evidence="6">
    <location>
        <begin position="191"/>
        <end position="215"/>
    </location>
</feature>
<evidence type="ECO:0000256" key="4">
    <source>
        <dbReference type="ARBA" id="ARBA00022989"/>
    </source>
</evidence>
<feature type="transmembrane region" description="Helical" evidence="6">
    <location>
        <begin position="81"/>
        <end position="98"/>
    </location>
</feature>
<feature type="transmembrane region" description="Helical" evidence="6">
    <location>
        <begin position="258"/>
        <end position="277"/>
    </location>
</feature>
<evidence type="ECO:0000256" key="3">
    <source>
        <dbReference type="ARBA" id="ARBA00022692"/>
    </source>
</evidence>
<dbReference type="EMBL" id="JAXAVX010000018">
    <property type="protein sequence ID" value="MDX8153694.1"/>
    <property type="molecule type" value="Genomic_DNA"/>
</dbReference>
<comment type="subcellular location">
    <subcellularLocation>
        <location evidence="1">Membrane</location>
        <topology evidence="1">Multi-pass membrane protein</topology>
    </subcellularLocation>
</comment>
<dbReference type="InterPro" id="IPR004923">
    <property type="entry name" value="FTR1/Fip1/EfeU"/>
</dbReference>
<keyword evidence="4 6" id="KW-1133">Transmembrane helix</keyword>
<evidence type="ECO:0000256" key="1">
    <source>
        <dbReference type="ARBA" id="ARBA00004141"/>
    </source>
</evidence>
<dbReference type="NCBIfam" id="NF041756">
    <property type="entry name" value="EfeU"/>
    <property type="match status" value="1"/>
</dbReference>
<keyword evidence="3 6" id="KW-0812">Transmembrane</keyword>
<sequence length="295" mass="31369">MSTLATLPVVQFVIGLREGVEASLIVGIIAAFLVQQGRRDLLRYVWIGVSIAVLICIGVGVGLEIAGENLPQKQQEGFESIVALVAVGMVTTMIIWMRKHARTMASELRASTAAAIATGSSTALVVMAFFAVLREGFETAVFIVPYFSADLSAAGYSRASVLVGVTLGLLLAALIGWGIYRGGVRINLTRFFKITGAFLVVVAAGLVASAAHSAFEAGWYTSLQHSPLDLSSVIEPNAENVFSNLVTALLGIRPHPSWAEIIGWAAYAVPMLAFVLWPERWRRGTPAQAAAPQTA</sequence>
<dbReference type="Proteomes" id="UP001277761">
    <property type="component" value="Unassembled WGS sequence"/>
</dbReference>
<protein>
    <submittedName>
        <fullName evidence="7">Iron uptake transporter permease EfeU</fullName>
    </submittedName>
</protein>
<evidence type="ECO:0000313" key="7">
    <source>
        <dbReference type="EMBL" id="MDX8153694.1"/>
    </source>
</evidence>
<feature type="transmembrane region" description="Helical" evidence="6">
    <location>
        <begin position="153"/>
        <end position="179"/>
    </location>
</feature>
<gene>
    <name evidence="7" type="primary">efeU</name>
    <name evidence="7" type="ORF">SK069_19010</name>
</gene>
<comment type="similarity">
    <text evidence="2">Belongs to the oxidase-dependent Fe transporter (OFeT) (TC 9.A.10.1) family.</text>
</comment>
<evidence type="ECO:0000256" key="2">
    <source>
        <dbReference type="ARBA" id="ARBA00008333"/>
    </source>
</evidence>
<organism evidence="7 8">
    <name type="scientific">Patulibacter brassicae</name>
    <dbReference type="NCBI Taxonomy" id="1705717"/>
    <lineage>
        <taxon>Bacteria</taxon>
        <taxon>Bacillati</taxon>
        <taxon>Actinomycetota</taxon>
        <taxon>Thermoleophilia</taxon>
        <taxon>Solirubrobacterales</taxon>
        <taxon>Patulibacteraceae</taxon>
        <taxon>Patulibacter</taxon>
    </lineage>
</organism>
<proteinExistence type="inferred from homology"/>
<feature type="transmembrane region" description="Helical" evidence="6">
    <location>
        <begin position="110"/>
        <end position="133"/>
    </location>
</feature>
<evidence type="ECO:0000313" key="8">
    <source>
        <dbReference type="Proteomes" id="UP001277761"/>
    </source>
</evidence>
<feature type="transmembrane region" description="Helical" evidence="6">
    <location>
        <begin position="12"/>
        <end position="34"/>
    </location>
</feature>
<accession>A0ABU4VRF8</accession>
<keyword evidence="8" id="KW-1185">Reference proteome</keyword>
<name>A0ABU4VRF8_9ACTN</name>
<dbReference type="RefSeq" id="WP_319955844.1">
    <property type="nucleotide sequence ID" value="NZ_JAXAVX010000018.1"/>
</dbReference>
<evidence type="ECO:0000256" key="6">
    <source>
        <dbReference type="SAM" id="Phobius"/>
    </source>
</evidence>
<comment type="caution">
    <text evidence="7">The sequence shown here is derived from an EMBL/GenBank/DDBJ whole genome shotgun (WGS) entry which is preliminary data.</text>
</comment>